<reference evidence="1 2" key="1">
    <citation type="submission" date="2019-06" db="EMBL/GenBank/DDBJ databases">
        <authorList>
            <person name="Broberg M."/>
        </authorList>
    </citation>
    <scope>NUCLEOTIDE SEQUENCE [LARGE SCALE GENOMIC DNA]</scope>
</reference>
<gene>
    <name evidence="1" type="ORF">CLO192961_LOCUS476181</name>
</gene>
<evidence type="ECO:0000313" key="2">
    <source>
        <dbReference type="Proteomes" id="UP000766486"/>
    </source>
</evidence>
<sequence length="303" mass="35211">MAEKISVMGPSLVAVYSSCRHNLALSLMLVNRQFYADVQKVLQLFGTNYHVDIMFVKDRGFWTTWTIPTLPKTQYIDSVHATFRIFEPTEDLDEKFRNSLYLGPADGGPSGGLWGFYRMLVALLQSGPASLGPQPKDWSTPYAVKRISIDVLSPTDGVTHRSLAASNEELRANPFWFLARRINFVLHNVQLTQERRLVSHMVSGFEIVWNLRYQSINHGTLLFEAVRDTVDFLLNGKLHMRFDVAERMRTMEKPVPRLTATSKVNLSRKKSYRKWWKWLQKRRNQMDQGLEFDPKRPRQDIFK</sequence>
<evidence type="ECO:0000313" key="1">
    <source>
        <dbReference type="EMBL" id="VUC37581.1"/>
    </source>
</evidence>
<keyword evidence="2" id="KW-1185">Reference proteome</keyword>
<organism evidence="1 2">
    <name type="scientific">Bionectria ochroleuca</name>
    <name type="common">Gliocladium roseum</name>
    <dbReference type="NCBI Taxonomy" id="29856"/>
    <lineage>
        <taxon>Eukaryota</taxon>
        <taxon>Fungi</taxon>
        <taxon>Dikarya</taxon>
        <taxon>Ascomycota</taxon>
        <taxon>Pezizomycotina</taxon>
        <taxon>Sordariomycetes</taxon>
        <taxon>Hypocreomycetidae</taxon>
        <taxon>Hypocreales</taxon>
        <taxon>Bionectriaceae</taxon>
        <taxon>Clonostachys</taxon>
    </lineage>
</organism>
<proteinExistence type="predicted"/>
<protein>
    <recommendedName>
        <fullName evidence="3">HNH nuclease domain-containing protein</fullName>
    </recommendedName>
</protein>
<evidence type="ECO:0008006" key="3">
    <source>
        <dbReference type="Google" id="ProtNLM"/>
    </source>
</evidence>
<name>A0ABY6V4Q9_BIOOC</name>
<dbReference type="Proteomes" id="UP000766486">
    <property type="component" value="Unassembled WGS sequence"/>
</dbReference>
<accession>A0ABY6V4Q9</accession>
<dbReference type="EMBL" id="CABFNS010001012">
    <property type="protein sequence ID" value="VUC37581.1"/>
    <property type="molecule type" value="Genomic_DNA"/>
</dbReference>
<comment type="caution">
    <text evidence="1">The sequence shown here is derived from an EMBL/GenBank/DDBJ whole genome shotgun (WGS) entry which is preliminary data.</text>
</comment>